<dbReference type="EMBL" id="JABXBU010000015">
    <property type="protein sequence ID" value="KAF8787144.1"/>
    <property type="molecule type" value="Genomic_DNA"/>
</dbReference>
<gene>
    <name evidence="2" type="ORF">HNY73_008771</name>
</gene>
<evidence type="ECO:0000313" key="3">
    <source>
        <dbReference type="Proteomes" id="UP000807504"/>
    </source>
</evidence>
<feature type="compositionally biased region" description="Polar residues" evidence="1">
    <location>
        <begin position="78"/>
        <end position="94"/>
    </location>
</feature>
<organism evidence="2 3">
    <name type="scientific">Argiope bruennichi</name>
    <name type="common">Wasp spider</name>
    <name type="synonym">Aranea bruennichi</name>
    <dbReference type="NCBI Taxonomy" id="94029"/>
    <lineage>
        <taxon>Eukaryota</taxon>
        <taxon>Metazoa</taxon>
        <taxon>Ecdysozoa</taxon>
        <taxon>Arthropoda</taxon>
        <taxon>Chelicerata</taxon>
        <taxon>Arachnida</taxon>
        <taxon>Araneae</taxon>
        <taxon>Araneomorphae</taxon>
        <taxon>Entelegynae</taxon>
        <taxon>Araneoidea</taxon>
        <taxon>Araneidae</taxon>
        <taxon>Argiope</taxon>
    </lineage>
</organism>
<evidence type="ECO:0000313" key="2">
    <source>
        <dbReference type="EMBL" id="KAF8787144.1"/>
    </source>
</evidence>
<feature type="region of interest" description="Disordered" evidence="1">
    <location>
        <begin position="39"/>
        <end position="150"/>
    </location>
</feature>
<dbReference type="AlphaFoldDB" id="A0A8T0F7G6"/>
<feature type="compositionally biased region" description="Low complexity" evidence="1">
    <location>
        <begin position="43"/>
        <end position="62"/>
    </location>
</feature>
<reference evidence="2" key="1">
    <citation type="journal article" date="2020" name="bioRxiv">
        <title>Chromosome-level reference genome of the European wasp spider Argiope bruennichi: a resource for studies on range expansion and evolutionary adaptation.</title>
        <authorList>
            <person name="Sheffer M.M."/>
            <person name="Hoppe A."/>
            <person name="Krehenwinkel H."/>
            <person name="Uhl G."/>
            <person name="Kuss A.W."/>
            <person name="Jensen L."/>
            <person name="Jensen C."/>
            <person name="Gillespie R.G."/>
            <person name="Hoff K.J."/>
            <person name="Prost S."/>
        </authorList>
    </citation>
    <scope>NUCLEOTIDE SEQUENCE</scope>
</reference>
<keyword evidence="3" id="KW-1185">Reference proteome</keyword>
<reference evidence="2" key="2">
    <citation type="submission" date="2020-06" db="EMBL/GenBank/DDBJ databases">
        <authorList>
            <person name="Sheffer M."/>
        </authorList>
    </citation>
    <scope>NUCLEOTIDE SEQUENCE</scope>
</reference>
<name>A0A8T0F7G6_ARGBR</name>
<comment type="caution">
    <text evidence="2">The sequence shown here is derived from an EMBL/GenBank/DDBJ whole genome shotgun (WGS) entry which is preliminary data.</text>
</comment>
<proteinExistence type="predicted"/>
<dbReference type="Proteomes" id="UP000807504">
    <property type="component" value="Unassembled WGS sequence"/>
</dbReference>
<sequence length="187" mass="21072">MEGDGPPIRTNDMRDLYIANRTRSHEEVQKILDDNFNSINFANRSTPSTTSNSRSSTPTSTRQIPTENPRSPQPSPQIPNSDLNMESPISQKQKNFQDDFQPVPSKKAAKKPRTEENFKLSTENAFSHLLEESDKTSKTPETISLGKRDELSKSSNILYSIISTSDAEEELHREWRNLGVSEAGYAD</sequence>
<feature type="compositionally biased region" description="Basic and acidic residues" evidence="1">
    <location>
        <begin position="129"/>
        <end position="138"/>
    </location>
</feature>
<protein>
    <submittedName>
        <fullName evidence="2">Uncharacterized protein</fullName>
    </submittedName>
</protein>
<evidence type="ECO:0000256" key="1">
    <source>
        <dbReference type="SAM" id="MobiDB-lite"/>
    </source>
</evidence>
<accession>A0A8T0F7G6</accession>